<protein>
    <submittedName>
        <fullName evidence="2">Uncharacterized protein</fullName>
    </submittedName>
</protein>
<dbReference type="EMBL" id="CADEAL010002046">
    <property type="protein sequence ID" value="CAB1437584.1"/>
    <property type="molecule type" value="Genomic_DNA"/>
</dbReference>
<feature type="region of interest" description="Disordered" evidence="1">
    <location>
        <begin position="85"/>
        <end position="104"/>
    </location>
</feature>
<feature type="region of interest" description="Disordered" evidence="1">
    <location>
        <begin position="146"/>
        <end position="176"/>
    </location>
</feature>
<sequence>MAWPGWSPHDVIVERARPECVLKAFTMRWLHSATAEASALGLGRFNFVTVQRSDTTRSQAALPEFIELYGGGSTGWEYLRELRPGCKEPSRGGPGTARQGHHDGSLQATMNVVGDLKSTSGPSLCRVAPLRQGQCSLACMGSEPRSPSEGVWSQHSSTVPPPPPLPYPQTSSFNIPSSSLQPDLSLECLLYLWRKEQGQ</sequence>
<reference evidence="2" key="1">
    <citation type="submission" date="2020-03" db="EMBL/GenBank/DDBJ databases">
        <authorList>
            <person name="Weist P."/>
        </authorList>
    </citation>
    <scope>NUCLEOTIDE SEQUENCE</scope>
</reference>
<keyword evidence="3" id="KW-1185">Reference proteome</keyword>
<gene>
    <name evidence="2" type="ORF">PLEPLA_LOCUS25622</name>
</gene>
<evidence type="ECO:0000313" key="2">
    <source>
        <dbReference type="EMBL" id="CAB1437584.1"/>
    </source>
</evidence>
<comment type="caution">
    <text evidence="2">The sequence shown here is derived from an EMBL/GenBank/DDBJ whole genome shotgun (WGS) entry which is preliminary data.</text>
</comment>
<dbReference type="AlphaFoldDB" id="A0A9N7URI9"/>
<evidence type="ECO:0000313" key="3">
    <source>
        <dbReference type="Proteomes" id="UP001153269"/>
    </source>
</evidence>
<name>A0A9N7URI9_PLEPL</name>
<evidence type="ECO:0000256" key="1">
    <source>
        <dbReference type="SAM" id="MobiDB-lite"/>
    </source>
</evidence>
<organism evidence="2 3">
    <name type="scientific">Pleuronectes platessa</name>
    <name type="common">European plaice</name>
    <dbReference type="NCBI Taxonomy" id="8262"/>
    <lineage>
        <taxon>Eukaryota</taxon>
        <taxon>Metazoa</taxon>
        <taxon>Chordata</taxon>
        <taxon>Craniata</taxon>
        <taxon>Vertebrata</taxon>
        <taxon>Euteleostomi</taxon>
        <taxon>Actinopterygii</taxon>
        <taxon>Neopterygii</taxon>
        <taxon>Teleostei</taxon>
        <taxon>Neoteleostei</taxon>
        <taxon>Acanthomorphata</taxon>
        <taxon>Carangaria</taxon>
        <taxon>Pleuronectiformes</taxon>
        <taxon>Pleuronectoidei</taxon>
        <taxon>Pleuronectidae</taxon>
        <taxon>Pleuronectes</taxon>
    </lineage>
</organism>
<accession>A0A9N7URI9</accession>
<dbReference type="Proteomes" id="UP001153269">
    <property type="component" value="Unassembled WGS sequence"/>
</dbReference>
<proteinExistence type="predicted"/>